<organism evidence="1 2">
    <name type="scientific">Clostridium senegalense</name>
    <dbReference type="NCBI Taxonomy" id="1465809"/>
    <lineage>
        <taxon>Bacteria</taxon>
        <taxon>Bacillati</taxon>
        <taxon>Bacillota</taxon>
        <taxon>Clostridia</taxon>
        <taxon>Eubacteriales</taxon>
        <taxon>Clostridiaceae</taxon>
        <taxon>Clostridium</taxon>
    </lineage>
</organism>
<comment type="caution">
    <text evidence="1">The sequence shown here is derived from an EMBL/GenBank/DDBJ whole genome shotgun (WGS) entry which is preliminary data.</text>
</comment>
<protein>
    <submittedName>
        <fullName evidence="1">Uncharacterized protein</fullName>
    </submittedName>
</protein>
<proteinExistence type="predicted"/>
<sequence length="67" mass="7679">MRCNNGMGLFLLLLVIVILNQGNLLNTNCKDGRSTMTIILLVWLWMCFCRRSSNNVAYSPYRTICCC</sequence>
<keyword evidence="2" id="KW-1185">Reference proteome</keyword>
<accession>A0A6M0H1W8</accession>
<name>A0A6M0H1W8_9CLOT</name>
<evidence type="ECO:0000313" key="2">
    <source>
        <dbReference type="Proteomes" id="UP000481872"/>
    </source>
</evidence>
<dbReference type="AlphaFoldDB" id="A0A6M0H1W8"/>
<evidence type="ECO:0000313" key="1">
    <source>
        <dbReference type="EMBL" id="NEU04765.1"/>
    </source>
</evidence>
<dbReference type="Proteomes" id="UP000481872">
    <property type="component" value="Unassembled WGS sequence"/>
</dbReference>
<reference evidence="1 2" key="1">
    <citation type="submission" date="2020-02" db="EMBL/GenBank/DDBJ databases">
        <title>Genome assembly of a novel Clostridium senegalense strain.</title>
        <authorList>
            <person name="Gupta T.B."/>
            <person name="Jauregui R."/>
            <person name="Maclean P."/>
            <person name="Nawarathana A."/>
            <person name="Brightwell G."/>
        </authorList>
    </citation>
    <scope>NUCLEOTIDE SEQUENCE [LARGE SCALE GENOMIC DNA]</scope>
    <source>
        <strain evidence="1 2">AGRFS4</strain>
    </source>
</reference>
<gene>
    <name evidence="1" type="ORF">G3M99_07845</name>
</gene>
<dbReference type="RefSeq" id="WP_199869755.1">
    <property type="nucleotide sequence ID" value="NZ_JAAGPU010000012.1"/>
</dbReference>
<dbReference type="EMBL" id="JAAGPU010000012">
    <property type="protein sequence ID" value="NEU04765.1"/>
    <property type="molecule type" value="Genomic_DNA"/>
</dbReference>